<organism evidence="1">
    <name type="scientific">Myoviridae sp. ctRRy11</name>
    <dbReference type="NCBI Taxonomy" id="2826651"/>
    <lineage>
        <taxon>Viruses</taxon>
        <taxon>Duplodnaviria</taxon>
        <taxon>Heunggongvirae</taxon>
        <taxon>Uroviricota</taxon>
        <taxon>Caudoviricetes</taxon>
    </lineage>
</organism>
<accession>A0A8S5MXD2</accession>
<reference evidence="1" key="1">
    <citation type="journal article" date="2021" name="Proc. Natl. Acad. Sci. U.S.A.">
        <title>A Catalog of Tens of Thousands of Viruses from Human Metagenomes Reveals Hidden Associations with Chronic Diseases.</title>
        <authorList>
            <person name="Tisza M.J."/>
            <person name="Buck C.B."/>
        </authorList>
    </citation>
    <scope>NUCLEOTIDE SEQUENCE</scope>
    <source>
        <strain evidence="1">CtRRy11</strain>
    </source>
</reference>
<dbReference type="EMBL" id="BK015012">
    <property type="protein sequence ID" value="DAD87014.1"/>
    <property type="molecule type" value="Genomic_DNA"/>
</dbReference>
<name>A0A8S5MXD2_9CAUD</name>
<evidence type="ECO:0000313" key="1">
    <source>
        <dbReference type="EMBL" id="DAD87014.1"/>
    </source>
</evidence>
<sequence>MAYQNFIPTVWNEAIDRELERLCVFAEDCNRKYEGKVKEKGESVKILGVGKPTIKSIAFKDKNKNIDDAEEIEDTSIIMQINQIRYFNYKVGDIDKAQAVGGVMEALQAETSEGLANEVDTYIAGMANKEEAVKLYATAPKCVAGTASTGEINVLKALRDARKYLTKNDVKQNTKIVATVDADFEDLFVEAYTDKNTNNSDNLKNGAIGMYHKMLIKSSNNVATDKSGNSLIMVRTQRAIAYVKALTHTEAYRPEKGFADAVKGFILFDAKIVRPKEMVVINVNY</sequence>
<protein>
    <submittedName>
        <fullName evidence="1">Major capsid protein</fullName>
    </submittedName>
</protein>
<proteinExistence type="predicted"/>